<proteinExistence type="predicted"/>
<protein>
    <recommendedName>
        <fullName evidence="1">R3H domain-containing protein</fullName>
    </recommendedName>
</protein>
<feature type="domain" description="R3H" evidence="1">
    <location>
        <begin position="82"/>
        <end position="148"/>
    </location>
</feature>
<dbReference type="Gene3D" id="3.30.1370.50">
    <property type="entry name" value="R3H-like domain"/>
    <property type="match status" value="1"/>
</dbReference>
<dbReference type="Pfam" id="PF01424">
    <property type="entry name" value="R3H"/>
    <property type="match status" value="1"/>
</dbReference>
<evidence type="ECO:0000259" key="1">
    <source>
        <dbReference type="PROSITE" id="PS51061"/>
    </source>
</evidence>
<sequence>MSDFVVEFVKNIFEKLGESPQIEAGKKFGGYYVNVRNLSDKGHYIGYDGTVLRAIQFIVNVYAHKVDKNFPTVILDIEGYKGKQYERLKTIAIEAALKAKRLREPVELRPMSAQARRIIHLTLKNYPDIWTHSVGKEPRRRVIVDIKK</sequence>
<dbReference type="CDD" id="cd02644">
    <property type="entry name" value="R3H_jag"/>
    <property type="match status" value="1"/>
</dbReference>
<dbReference type="GO" id="GO:0003723">
    <property type="term" value="F:RNA binding"/>
    <property type="evidence" value="ECO:0007669"/>
    <property type="project" value="InterPro"/>
</dbReference>
<dbReference type="AlphaFoldDB" id="A0A2J6WG34"/>
<dbReference type="PANTHER" id="PTHR35800:SF1">
    <property type="entry name" value="RNA-BINDING PROTEIN KHPB"/>
    <property type="match status" value="1"/>
</dbReference>
<dbReference type="CDD" id="cd02414">
    <property type="entry name" value="KH-II_Jag"/>
    <property type="match status" value="1"/>
</dbReference>
<dbReference type="Proteomes" id="UP000237040">
    <property type="component" value="Unassembled WGS sequence"/>
</dbReference>
<organism evidence="2 3">
    <name type="scientific">Caldisericum exile</name>
    <dbReference type="NCBI Taxonomy" id="693075"/>
    <lineage>
        <taxon>Bacteria</taxon>
        <taxon>Pseudomonadati</taxon>
        <taxon>Caldisericota/Cryosericota group</taxon>
        <taxon>Caldisericota</taxon>
        <taxon>Caldisericia</taxon>
        <taxon>Caldisericales</taxon>
        <taxon>Caldisericaceae</taxon>
        <taxon>Caldisericum</taxon>
    </lineage>
</organism>
<dbReference type="SUPFAM" id="SSF82708">
    <property type="entry name" value="R3H domain"/>
    <property type="match status" value="1"/>
</dbReference>
<dbReference type="InterPro" id="IPR034079">
    <property type="entry name" value="R3H_KhpB"/>
</dbReference>
<dbReference type="InterPro" id="IPR036867">
    <property type="entry name" value="R3H_dom_sf"/>
</dbReference>
<gene>
    <name evidence="2" type="ORF">C0189_00015</name>
</gene>
<dbReference type="PANTHER" id="PTHR35800">
    <property type="entry name" value="PROTEIN JAG"/>
    <property type="match status" value="1"/>
</dbReference>
<dbReference type="PROSITE" id="PS51061">
    <property type="entry name" value="R3H"/>
    <property type="match status" value="1"/>
</dbReference>
<dbReference type="RefSeq" id="WP_424586997.1">
    <property type="nucleotide sequence ID" value="NZ_JBNAUB010000032.1"/>
</dbReference>
<dbReference type="InterPro" id="IPR039247">
    <property type="entry name" value="KhpB"/>
</dbReference>
<dbReference type="Gene3D" id="3.30.300.20">
    <property type="match status" value="1"/>
</dbReference>
<dbReference type="InterPro" id="IPR015946">
    <property type="entry name" value="KH_dom-like_a/b"/>
</dbReference>
<dbReference type="SMART" id="SM00393">
    <property type="entry name" value="R3H"/>
    <property type="match status" value="1"/>
</dbReference>
<comment type="caution">
    <text evidence="2">The sequence shown here is derived from an EMBL/GenBank/DDBJ whole genome shotgun (WGS) entry which is preliminary data.</text>
</comment>
<dbReference type="InterPro" id="IPR001374">
    <property type="entry name" value="R3H_dom"/>
</dbReference>
<dbReference type="EMBL" id="PNIL01000001">
    <property type="protein sequence ID" value="PMP69061.1"/>
    <property type="molecule type" value="Genomic_DNA"/>
</dbReference>
<dbReference type="InterPro" id="IPR038008">
    <property type="entry name" value="Jag_KH"/>
</dbReference>
<evidence type="ECO:0000313" key="2">
    <source>
        <dbReference type="EMBL" id="PMP69061.1"/>
    </source>
</evidence>
<accession>A0A2J6WG34</accession>
<evidence type="ECO:0000313" key="3">
    <source>
        <dbReference type="Proteomes" id="UP000237040"/>
    </source>
</evidence>
<reference evidence="2 3" key="1">
    <citation type="submission" date="2018-01" db="EMBL/GenBank/DDBJ databases">
        <title>Metagenomic assembled genomes from two thermal pools in the Uzon Caldera, Kamchatka, Russia.</title>
        <authorList>
            <person name="Wilkins L."/>
            <person name="Ettinger C."/>
        </authorList>
    </citation>
    <scope>NUCLEOTIDE SEQUENCE [LARGE SCALE GENOMIC DNA]</scope>
    <source>
        <strain evidence="2">ZAV-07</strain>
    </source>
</reference>
<name>A0A2J6WG34_9BACT</name>